<proteinExistence type="predicted"/>
<dbReference type="Proteomes" id="UP000023152">
    <property type="component" value="Unassembled WGS sequence"/>
</dbReference>
<keyword evidence="2" id="KW-1185">Reference proteome</keyword>
<evidence type="ECO:0000313" key="2">
    <source>
        <dbReference type="Proteomes" id="UP000023152"/>
    </source>
</evidence>
<sequence>MSEEENMWDKLEDMQEINKEIEEIKDVEPPRNQENEDFVVVEQEQEEKKTEAVVVEEIKFQVTEVYAILWSHEDLLCGFVDVLSVVYDHSKRDLENMNNVWKEKLSLHEHVAKILAIVLDVVERSLEITLVENMKRKVDHLSSISQAFEYVVQWLNQGYPNKDLIKDLNRRWDLLKLSMLCITATKYQTRNGVLTRSIKERFANCQFDNVDSLNALSALVQNSLNQDRVEGNEVNEVLQWLAQNYVGVFGLKTAASYHHEIAHTISNDFAEKLIQWIGGRSDTLPFAPTSFTKMEIGSQLISIIRKKEHQNVRNLLMQYLQACNLNNEFAVLLVRVQEHFLHFREMVHRKRLEQEDRPDVQKFTRLSETLKEKVKNRSLLDILLIIADCKMWTYYLSHYINRTMTISYAYGDEGIKYFWLEGKEKRTRMYLSAQDCAKIGQLYRCDQNGITEMERQIRQGLKYYLMVELWKRKGSTAALHLNDKKFKNLFGFAVGMNNNQQQSGRIKNIPSNDIFQLLEHCDNQRLDSAFKEMHSAFTKAFISNQIDWQNFDRKRFIHFVAG</sequence>
<dbReference type="EMBL" id="ASPP01005373">
    <property type="protein sequence ID" value="ETO30661.1"/>
    <property type="molecule type" value="Genomic_DNA"/>
</dbReference>
<accession>X6NXC5</accession>
<dbReference type="AlphaFoldDB" id="X6NXC5"/>
<protein>
    <submittedName>
        <fullName evidence="1">Uncharacterized protein</fullName>
    </submittedName>
</protein>
<gene>
    <name evidence="1" type="ORF">RFI_06456</name>
</gene>
<comment type="caution">
    <text evidence="1">The sequence shown here is derived from an EMBL/GenBank/DDBJ whole genome shotgun (WGS) entry which is preliminary data.</text>
</comment>
<organism evidence="1 2">
    <name type="scientific">Reticulomyxa filosa</name>
    <dbReference type="NCBI Taxonomy" id="46433"/>
    <lineage>
        <taxon>Eukaryota</taxon>
        <taxon>Sar</taxon>
        <taxon>Rhizaria</taxon>
        <taxon>Retaria</taxon>
        <taxon>Foraminifera</taxon>
        <taxon>Monothalamids</taxon>
        <taxon>Reticulomyxidae</taxon>
        <taxon>Reticulomyxa</taxon>
    </lineage>
</organism>
<evidence type="ECO:0000313" key="1">
    <source>
        <dbReference type="EMBL" id="ETO30661.1"/>
    </source>
</evidence>
<name>X6NXC5_RETFI</name>
<reference evidence="1 2" key="1">
    <citation type="journal article" date="2013" name="Curr. Biol.">
        <title>The Genome of the Foraminiferan Reticulomyxa filosa.</title>
        <authorList>
            <person name="Glockner G."/>
            <person name="Hulsmann N."/>
            <person name="Schleicher M."/>
            <person name="Noegel A.A."/>
            <person name="Eichinger L."/>
            <person name="Gallinger C."/>
            <person name="Pawlowski J."/>
            <person name="Sierra R."/>
            <person name="Euteneuer U."/>
            <person name="Pillet L."/>
            <person name="Moustafa A."/>
            <person name="Platzer M."/>
            <person name="Groth M."/>
            <person name="Szafranski K."/>
            <person name="Schliwa M."/>
        </authorList>
    </citation>
    <scope>NUCLEOTIDE SEQUENCE [LARGE SCALE GENOMIC DNA]</scope>
</reference>